<gene>
    <name evidence="5" type="ORF">V4F39_20370</name>
</gene>
<feature type="domain" description="HTH lacI-type" evidence="4">
    <location>
        <begin position="1"/>
        <end position="55"/>
    </location>
</feature>
<evidence type="ECO:0000259" key="4">
    <source>
        <dbReference type="PROSITE" id="PS50932"/>
    </source>
</evidence>
<protein>
    <submittedName>
        <fullName evidence="5">LacI family DNA-binding transcriptional regulator</fullName>
    </submittedName>
</protein>
<dbReference type="CDD" id="cd01392">
    <property type="entry name" value="HTH_LacI"/>
    <property type="match status" value="1"/>
</dbReference>
<dbReference type="InterPro" id="IPR010982">
    <property type="entry name" value="Lambda_DNA-bd_dom_sf"/>
</dbReference>
<dbReference type="Gene3D" id="1.10.260.40">
    <property type="entry name" value="lambda repressor-like DNA-binding domains"/>
    <property type="match status" value="1"/>
</dbReference>
<dbReference type="Pfam" id="PF13377">
    <property type="entry name" value="Peripla_BP_3"/>
    <property type="match status" value="1"/>
</dbReference>
<name>A0AAW9QG18_9BURK</name>
<dbReference type="PRINTS" id="PR00036">
    <property type="entry name" value="HTHLACI"/>
</dbReference>
<dbReference type="PANTHER" id="PTHR30146">
    <property type="entry name" value="LACI-RELATED TRANSCRIPTIONAL REPRESSOR"/>
    <property type="match status" value="1"/>
</dbReference>
<dbReference type="SUPFAM" id="SSF53822">
    <property type="entry name" value="Periplasmic binding protein-like I"/>
    <property type="match status" value="1"/>
</dbReference>
<dbReference type="Pfam" id="PF00356">
    <property type="entry name" value="LacI"/>
    <property type="match status" value="1"/>
</dbReference>
<evidence type="ECO:0000256" key="3">
    <source>
        <dbReference type="ARBA" id="ARBA00023163"/>
    </source>
</evidence>
<reference evidence="5 6" key="1">
    <citation type="submission" date="2024-02" db="EMBL/GenBank/DDBJ databases">
        <title>Genome sequence of Aquincola sp. MAHUQ-54.</title>
        <authorList>
            <person name="Huq M.A."/>
        </authorList>
    </citation>
    <scope>NUCLEOTIDE SEQUENCE [LARGE SCALE GENOMIC DNA]</scope>
    <source>
        <strain evidence="5 6">MAHUQ-54</strain>
    </source>
</reference>
<keyword evidence="3" id="KW-0804">Transcription</keyword>
<keyword evidence="1" id="KW-0805">Transcription regulation</keyword>
<dbReference type="SMART" id="SM00354">
    <property type="entry name" value="HTH_LACI"/>
    <property type="match status" value="1"/>
</dbReference>
<dbReference type="InterPro" id="IPR000843">
    <property type="entry name" value="HTH_LacI"/>
</dbReference>
<dbReference type="GO" id="GO:0000976">
    <property type="term" value="F:transcription cis-regulatory region binding"/>
    <property type="evidence" value="ECO:0007669"/>
    <property type="project" value="TreeGrafter"/>
</dbReference>
<organism evidence="5 6">
    <name type="scientific">Aquincola agrisoli</name>
    <dbReference type="NCBI Taxonomy" id="3119538"/>
    <lineage>
        <taxon>Bacteria</taxon>
        <taxon>Pseudomonadati</taxon>
        <taxon>Pseudomonadota</taxon>
        <taxon>Betaproteobacteria</taxon>
        <taxon>Burkholderiales</taxon>
        <taxon>Sphaerotilaceae</taxon>
        <taxon>Aquincola</taxon>
    </lineage>
</organism>
<dbReference type="InterPro" id="IPR028082">
    <property type="entry name" value="Peripla_BP_I"/>
</dbReference>
<dbReference type="AlphaFoldDB" id="A0AAW9QG18"/>
<keyword evidence="6" id="KW-1185">Reference proteome</keyword>
<sequence length="326" mass="34670">MTVHDVARVAGVSIITVSRAVNTPEQVSAPTLERVRDAIARTGYVPNLIAGGLRSRRSRLVAAVVPSLSGGVFTETIESLTLALGSHDYQVLLGQSGFTPAGEDALLDALIGRRPDGIVLTGIMHSHEGRNRLLASGIPVVETWDLTSTPIDMIVGFSHERLGFDVCDFLLARGRRRLGIVSGNDDRARQRNEGFCRAAARAGVRAPQVELVPSPTTHEKGRAGLAALLEKAPDVDGVFCGSDALAMGALTECLVRSIGVPGDLSIVGHGDVNFSASLHPPLTTVRIDYDRIGRTAAQFIIDRAEGRAVENRIVDVGYTIVTRQSA</sequence>
<dbReference type="InterPro" id="IPR046335">
    <property type="entry name" value="LacI/GalR-like_sensor"/>
</dbReference>
<dbReference type="Gene3D" id="3.40.50.2300">
    <property type="match status" value="2"/>
</dbReference>
<evidence type="ECO:0000313" key="5">
    <source>
        <dbReference type="EMBL" id="MEF7616281.1"/>
    </source>
</evidence>
<comment type="caution">
    <text evidence="5">The sequence shown here is derived from an EMBL/GenBank/DDBJ whole genome shotgun (WGS) entry which is preliminary data.</text>
</comment>
<dbReference type="PROSITE" id="PS00356">
    <property type="entry name" value="HTH_LACI_1"/>
    <property type="match status" value="1"/>
</dbReference>
<dbReference type="EMBL" id="JAZIBG010000039">
    <property type="protein sequence ID" value="MEF7616281.1"/>
    <property type="molecule type" value="Genomic_DNA"/>
</dbReference>
<proteinExistence type="predicted"/>
<accession>A0AAW9QG18</accession>
<dbReference type="SUPFAM" id="SSF47413">
    <property type="entry name" value="lambda repressor-like DNA-binding domains"/>
    <property type="match status" value="1"/>
</dbReference>
<dbReference type="GO" id="GO:0003700">
    <property type="term" value="F:DNA-binding transcription factor activity"/>
    <property type="evidence" value="ECO:0007669"/>
    <property type="project" value="TreeGrafter"/>
</dbReference>
<evidence type="ECO:0000256" key="1">
    <source>
        <dbReference type="ARBA" id="ARBA00023015"/>
    </source>
</evidence>
<evidence type="ECO:0000313" key="6">
    <source>
        <dbReference type="Proteomes" id="UP001336250"/>
    </source>
</evidence>
<evidence type="ECO:0000256" key="2">
    <source>
        <dbReference type="ARBA" id="ARBA00023125"/>
    </source>
</evidence>
<dbReference type="CDD" id="cd01575">
    <property type="entry name" value="PBP1_GntR"/>
    <property type="match status" value="1"/>
</dbReference>
<dbReference type="RefSeq" id="WP_332291734.1">
    <property type="nucleotide sequence ID" value="NZ_JAZIBG010000039.1"/>
</dbReference>
<keyword evidence="2 5" id="KW-0238">DNA-binding</keyword>
<dbReference type="PROSITE" id="PS50932">
    <property type="entry name" value="HTH_LACI_2"/>
    <property type="match status" value="1"/>
</dbReference>
<dbReference type="PANTHER" id="PTHR30146:SF33">
    <property type="entry name" value="TRANSCRIPTIONAL REGULATOR"/>
    <property type="match status" value="1"/>
</dbReference>
<dbReference type="Proteomes" id="UP001336250">
    <property type="component" value="Unassembled WGS sequence"/>
</dbReference>